<dbReference type="RefSeq" id="WP_165595877.1">
    <property type="nucleotide sequence ID" value="NZ_LPUY01000012.1"/>
</dbReference>
<evidence type="ECO:0000313" key="3">
    <source>
        <dbReference type="Proteomes" id="UP000068382"/>
    </source>
</evidence>
<accession>A0A132C210</accession>
<feature type="domain" description="RmlD-like substrate binding" evidence="1">
    <location>
        <begin position="21"/>
        <end position="148"/>
    </location>
</feature>
<organism evidence="2 3">
    <name type="scientific">Tritonibacter horizontis</name>
    <dbReference type="NCBI Taxonomy" id="1768241"/>
    <lineage>
        <taxon>Bacteria</taxon>
        <taxon>Pseudomonadati</taxon>
        <taxon>Pseudomonadota</taxon>
        <taxon>Alphaproteobacteria</taxon>
        <taxon>Rhodobacterales</taxon>
        <taxon>Paracoccaceae</taxon>
        <taxon>Tritonibacter</taxon>
    </lineage>
</organism>
<comment type="caution">
    <text evidence="2">The sequence shown here is derived from an EMBL/GenBank/DDBJ whole genome shotgun (WGS) entry which is preliminary data.</text>
</comment>
<dbReference type="EMBL" id="LPUY01000012">
    <property type="protein sequence ID" value="KUP94613.1"/>
    <property type="molecule type" value="Genomic_DNA"/>
</dbReference>
<name>A0A132C210_9RHOB</name>
<proteinExistence type="predicted"/>
<dbReference type="InterPro" id="IPR036291">
    <property type="entry name" value="NAD(P)-bd_dom_sf"/>
</dbReference>
<reference evidence="2 3" key="1">
    <citation type="submission" date="2015-12" db="EMBL/GenBank/DDBJ databases">
        <title>Genome sequence of the marine Rhodobacteraceae strain O3.65, Candidatus Tritonibacter horizontis.</title>
        <authorList>
            <person name="Poehlein A."/>
            <person name="Giebel H.A."/>
            <person name="Voget S."/>
            <person name="Brinkhoff T."/>
        </authorList>
    </citation>
    <scope>NUCLEOTIDE SEQUENCE [LARGE SCALE GENOMIC DNA]</scope>
    <source>
        <strain evidence="2 3">O3.65</strain>
    </source>
</reference>
<dbReference type="Gene3D" id="3.40.50.720">
    <property type="entry name" value="NAD(P)-binding Rossmann-like Domain"/>
    <property type="match status" value="1"/>
</dbReference>
<dbReference type="Proteomes" id="UP000068382">
    <property type="component" value="Unassembled WGS sequence"/>
</dbReference>
<dbReference type="SUPFAM" id="SSF51735">
    <property type="entry name" value="NAD(P)-binding Rossmann-fold domains"/>
    <property type="match status" value="1"/>
</dbReference>
<sequence length="255" mass="28554">MDLLIGHTGFVGSTLARARDFDRTVNSTTINEIRGQTFDLVVNCGVPAEKWRANKEPDQDRANIASLMEVLSTISARRFVQISTIDVFKTPVNVDETTDPIQQGLHAYGLHRLELERFIATDFPKVTTLRLPGLFGRGLKKNIIFDLMHQRLLENINPNSAFQWYPLDRLAEDMARAVSNDLSLLHLAPEPLATEELVERVFKGSPIGAPEGLAPRYDFRTCHDALFERTDGYIMGKEEVIAALQTFVADEAGIT</sequence>
<gene>
    <name evidence="2" type="ORF">TRIHO_05390</name>
</gene>
<protein>
    <submittedName>
        <fullName evidence="2">RmlD substrate binding domain protein</fullName>
    </submittedName>
</protein>
<keyword evidence="3" id="KW-1185">Reference proteome</keyword>
<dbReference type="AlphaFoldDB" id="A0A132C210"/>
<evidence type="ECO:0000259" key="1">
    <source>
        <dbReference type="Pfam" id="PF04321"/>
    </source>
</evidence>
<evidence type="ECO:0000313" key="2">
    <source>
        <dbReference type="EMBL" id="KUP94613.1"/>
    </source>
</evidence>
<dbReference type="InterPro" id="IPR029903">
    <property type="entry name" value="RmlD-like-bd"/>
</dbReference>
<dbReference type="Pfam" id="PF04321">
    <property type="entry name" value="RmlD_sub_bind"/>
    <property type="match status" value="1"/>
</dbReference>